<dbReference type="OrthoDB" id="9815205at2"/>
<evidence type="ECO:0000256" key="1">
    <source>
        <dbReference type="SAM" id="SignalP"/>
    </source>
</evidence>
<dbReference type="CDD" id="cd02966">
    <property type="entry name" value="TlpA_like_family"/>
    <property type="match status" value="1"/>
</dbReference>
<feature type="chain" id="PRO_5021506100" evidence="1">
    <location>
        <begin position="22"/>
        <end position="246"/>
    </location>
</feature>
<feature type="signal peptide" evidence="1">
    <location>
        <begin position="1"/>
        <end position="21"/>
    </location>
</feature>
<accession>A0A4Y5Z5C3</accession>
<dbReference type="SUPFAM" id="SSF52833">
    <property type="entry name" value="Thioredoxin-like"/>
    <property type="match status" value="1"/>
</dbReference>
<sequence>MSMRFAVFITLLAAVTASASAETRPTDVVPDALRDQMAIPHDYTVICEDQDGHVVPFSQFQALMKGRPFDIQKSPEHHSAVLRLESDAVIAAHKQARAQPAGMSIQGKPFPAFHATTLDGKAVSLASLRGKPFIANFFFALCAPCIAETPVLSQFHRAHPDVPVVAFTFDDAATAQEFATRRGFNWPIVPGQDALAKQVGVDVYPTMVLVDAHGVVSKATHSSAIAAKSGALTLGDLERWGSSGPR</sequence>
<keyword evidence="4" id="KW-1185">Reference proteome</keyword>
<keyword evidence="1" id="KW-0732">Signal</keyword>
<feature type="domain" description="Thioredoxin" evidence="2">
    <location>
        <begin position="104"/>
        <end position="230"/>
    </location>
</feature>
<evidence type="ECO:0000313" key="4">
    <source>
        <dbReference type="Proteomes" id="UP000316093"/>
    </source>
</evidence>
<evidence type="ECO:0000259" key="2">
    <source>
        <dbReference type="PROSITE" id="PS51352"/>
    </source>
</evidence>
<dbReference type="InterPro" id="IPR013766">
    <property type="entry name" value="Thioredoxin_domain"/>
</dbReference>
<dbReference type="PROSITE" id="PS51352">
    <property type="entry name" value="THIOREDOXIN_2"/>
    <property type="match status" value="1"/>
</dbReference>
<name>A0A4Y5Z5C3_9GAMM</name>
<dbReference type="InterPro" id="IPR050553">
    <property type="entry name" value="Thioredoxin_ResA/DsbE_sf"/>
</dbReference>
<organism evidence="3 4">
    <name type="scientific">Luteibacter pinisoli</name>
    <dbReference type="NCBI Taxonomy" id="2589080"/>
    <lineage>
        <taxon>Bacteria</taxon>
        <taxon>Pseudomonadati</taxon>
        <taxon>Pseudomonadota</taxon>
        <taxon>Gammaproteobacteria</taxon>
        <taxon>Lysobacterales</taxon>
        <taxon>Rhodanobacteraceae</taxon>
        <taxon>Luteibacter</taxon>
    </lineage>
</organism>
<dbReference type="PANTHER" id="PTHR42852">
    <property type="entry name" value="THIOL:DISULFIDE INTERCHANGE PROTEIN DSBE"/>
    <property type="match status" value="1"/>
</dbReference>
<dbReference type="Gene3D" id="3.40.30.10">
    <property type="entry name" value="Glutaredoxin"/>
    <property type="match status" value="1"/>
</dbReference>
<dbReference type="InterPro" id="IPR036249">
    <property type="entry name" value="Thioredoxin-like_sf"/>
</dbReference>
<dbReference type="Pfam" id="PF08534">
    <property type="entry name" value="Redoxin"/>
    <property type="match status" value="1"/>
</dbReference>
<dbReference type="GO" id="GO:0016491">
    <property type="term" value="F:oxidoreductase activity"/>
    <property type="evidence" value="ECO:0007669"/>
    <property type="project" value="InterPro"/>
</dbReference>
<dbReference type="AlphaFoldDB" id="A0A4Y5Z5C3"/>
<gene>
    <name evidence="3" type="ORF">FIV34_09765</name>
</gene>
<proteinExistence type="predicted"/>
<dbReference type="PANTHER" id="PTHR42852:SF17">
    <property type="entry name" value="THIOREDOXIN-LIKE PROTEIN HI_1115"/>
    <property type="match status" value="1"/>
</dbReference>
<dbReference type="Proteomes" id="UP000316093">
    <property type="component" value="Chromosome"/>
</dbReference>
<dbReference type="InterPro" id="IPR013740">
    <property type="entry name" value="Redoxin"/>
</dbReference>
<dbReference type="EMBL" id="CP041046">
    <property type="protein sequence ID" value="QDE39468.1"/>
    <property type="molecule type" value="Genomic_DNA"/>
</dbReference>
<protein>
    <submittedName>
        <fullName evidence="3">TlpA family protein disulfide reductase</fullName>
    </submittedName>
</protein>
<evidence type="ECO:0000313" key="3">
    <source>
        <dbReference type="EMBL" id="QDE39468.1"/>
    </source>
</evidence>
<dbReference type="KEGG" id="lpy:FIV34_09765"/>
<reference evidence="3 4" key="1">
    <citation type="submission" date="2019-06" db="EMBL/GenBank/DDBJ databases">
        <title>A complete genome sequence for Luteibacter pinisoli MAH-14.</title>
        <authorList>
            <person name="Baltrus D.A."/>
        </authorList>
    </citation>
    <scope>NUCLEOTIDE SEQUENCE [LARGE SCALE GENOMIC DNA]</scope>
    <source>
        <strain evidence="3 4">MAH-14</strain>
    </source>
</reference>